<accession>G2H1N1</accession>
<dbReference type="AlphaFoldDB" id="G2H1N1"/>
<evidence type="ECO:0000313" key="1">
    <source>
        <dbReference type="EMBL" id="EGY28081.1"/>
    </source>
</evidence>
<reference evidence="1 2" key="1">
    <citation type="journal article" date="2012" name="Genome Res.">
        <title>Genomic basis of endosymbiont-conferred protection against an insect parasitoid.</title>
        <authorList>
            <person name="Hansen A.K."/>
            <person name="Vorburger C."/>
            <person name="Moran N.A."/>
        </authorList>
    </citation>
    <scope>NUCLEOTIDE SEQUENCE [LARGE SCALE GENOMIC DNA]</scope>
    <source>
        <strain evidence="2">R5.15</strain>
    </source>
</reference>
<keyword evidence="2" id="KW-1185">Reference proteome</keyword>
<sequence length="147" mass="17427">MKDWRSKPRTGKHKFMQSASEIEGRLNMGETQKQIYDDLKNNKGMSLSYSQFNRYINILLLSKNKLTETKKKEPVFKNIIFNNKEAEKIISKQHISQWHEINVTRLPLIHRLEEYGLTPDDVKNWDLPSETQISKKLTELNMKRGHK</sequence>
<dbReference type="EMBL" id="AGCA01000464">
    <property type="protein sequence ID" value="EGY28081.1"/>
    <property type="molecule type" value="Genomic_DNA"/>
</dbReference>
<comment type="caution">
    <text evidence="1">The sequence shown here is derived from an EMBL/GenBank/DDBJ whole genome shotgun (WGS) entry which is preliminary data.</text>
</comment>
<protein>
    <submittedName>
        <fullName evidence="1">Uncharacterized protein</fullName>
    </submittedName>
</protein>
<gene>
    <name evidence="1" type="ORF">Rin_00019740</name>
</gene>
<dbReference type="RefSeq" id="WP_006707610.1">
    <property type="nucleotide sequence ID" value="NZ_AGCA01000464.1"/>
</dbReference>
<dbReference type="OrthoDB" id="6638678at2"/>
<dbReference type="Proteomes" id="UP000004116">
    <property type="component" value="Unassembled WGS sequence"/>
</dbReference>
<proteinExistence type="predicted"/>
<name>G2H1N1_9ENTR</name>
<evidence type="ECO:0000313" key="2">
    <source>
        <dbReference type="Proteomes" id="UP000004116"/>
    </source>
</evidence>
<organism evidence="1 2">
    <name type="scientific">Candidatus Regiella insecticola 5.15</name>
    <dbReference type="NCBI Taxonomy" id="1005043"/>
    <lineage>
        <taxon>Bacteria</taxon>
        <taxon>Pseudomonadati</taxon>
        <taxon>Pseudomonadota</taxon>
        <taxon>Gammaproteobacteria</taxon>
        <taxon>Enterobacterales</taxon>
        <taxon>Enterobacteriaceae</taxon>
        <taxon>aphid secondary symbionts</taxon>
        <taxon>Candidatus Regiella</taxon>
    </lineage>
</organism>